<sequence>MLVTCNKRAGGGGVDSLSVDVTSVGRGLLLTSPLRSSVTGRGTTSETSLATSSETSLTSASRIVVAAPLWRPVTAGRSATG</sequence>
<reference evidence="1 2" key="1">
    <citation type="journal article" date="2017" name="Gigascience">
        <title>Genome sequence of the small brown planthopper, Laodelphax striatellus.</title>
        <authorList>
            <person name="Zhu J."/>
            <person name="Jiang F."/>
            <person name="Wang X."/>
            <person name="Yang P."/>
            <person name="Bao Y."/>
            <person name="Zhao W."/>
            <person name="Wang W."/>
            <person name="Lu H."/>
            <person name="Wang Q."/>
            <person name="Cui N."/>
            <person name="Li J."/>
            <person name="Chen X."/>
            <person name="Luo L."/>
            <person name="Yu J."/>
            <person name="Kang L."/>
            <person name="Cui F."/>
        </authorList>
    </citation>
    <scope>NUCLEOTIDE SEQUENCE [LARGE SCALE GENOMIC DNA]</scope>
    <source>
        <strain evidence="1">Lst14</strain>
    </source>
</reference>
<evidence type="ECO:0000313" key="2">
    <source>
        <dbReference type="Proteomes" id="UP000291343"/>
    </source>
</evidence>
<accession>A0A482WRJ4</accession>
<evidence type="ECO:0000313" key="1">
    <source>
        <dbReference type="EMBL" id="RZF36133.1"/>
    </source>
</evidence>
<dbReference type="Proteomes" id="UP000291343">
    <property type="component" value="Unassembled WGS sequence"/>
</dbReference>
<dbReference type="AlphaFoldDB" id="A0A482WRJ4"/>
<organism evidence="1 2">
    <name type="scientific">Laodelphax striatellus</name>
    <name type="common">Small brown planthopper</name>
    <name type="synonym">Delphax striatella</name>
    <dbReference type="NCBI Taxonomy" id="195883"/>
    <lineage>
        <taxon>Eukaryota</taxon>
        <taxon>Metazoa</taxon>
        <taxon>Ecdysozoa</taxon>
        <taxon>Arthropoda</taxon>
        <taxon>Hexapoda</taxon>
        <taxon>Insecta</taxon>
        <taxon>Pterygota</taxon>
        <taxon>Neoptera</taxon>
        <taxon>Paraneoptera</taxon>
        <taxon>Hemiptera</taxon>
        <taxon>Auchenorrhyncha</taxon>
        <taxon>Fulgoroidea</taxon>
        <taxon>Delphacidae</taxon>
        <taxon>Criomorphinae</taxon>
        <taxon>Laodelphax</taxon>
    </lineage>
</organism>
<protein>
    <submittedName>
        <fullName evidence="1">Uncharacterized protein</fullName>
    </submittedName>
</protein>
<proteinExistence type="predicted"/>
<dbReference type="InParanoid" id="A0A482WRJ4"/>
<gene>
    <name evidence="1" type="ORF">LSTR_LSTR015956</name>
</gene>
<name>A0A482WRJ4_LAOST</name>
<keyword evidence="2" id="KW-1185">Reference proteome</keyword>
<comment type="caution">
    <text evidence="1">The sequence shown here is derived from an EMBL/GenBank/DDBJ whole genome shotgun (WGS) entry which is preliminary data.</text>
</comment>
<dbReference type="EMBL" id="QKKF02026948">
    <property type="protein sequence ID" value="RZF36133.1"/>
    <property type="molecule type" value="Genomic_DNA"/>
</dbReference>